<dbReference type="PROSITE" id="PS51257">
    <property type="entry name" value="PROKAR_LIPOPROTEIN"/>
    <property type="match status" value="1"/>
</dbReference>
<organism evidence="6 7">
    <name type="scientific">Nakamurella aerolata</name>
    <dbReference type="NCBI Taxonomy" id="1656892"/>
    <lineage>
        <taxon>Bacteria</taxon>
        <taxon>Bacillati</taxon>
        <taxon>Actinomycetota</taxon>
        <taxon>Actinomycetes</taxon>
        <taxon>Nakamurellales</taxon>
        <taxon>Nakamurellaceae</taxon>
        <taxon>Nakamurella</taxon>
    </lineage>
</organism>
<dbReference type="Gene3D" id="3.40.50.2300">
    <property type="match status" value="2"/>
</dbReference>
<keyword evidence="7" id="KW-1185">Reference proteome</keyword>
<evidence type="ECO:0000313" key="7">
    <source>
        <dbReference type="Proteomes" id="UP000562984"/>
    </source>
</evidence>
<evidence type="ECO:0000313" key="6">
    <source>
        <dbReference type="EMBL" id="NNG35414.1"/>
    </source>
</evidence>
<protein>
    <submittedName>
        <fullName evidence="6">ABC transporter substrate-binding protein</fullName>
    </submittedName>
</protein>
<sequence>MRRRRVAALLAAVLMGVPWLSSCTDSTHVDATGNRPTGAASTAPSNGSAAPPNTPATSDSSVDNTAGTGGSNASAAPASATGAATTPTVTPATEPGMLSGPGVTGTSISLGLIAPNAATDMGFRDGLRLWSDAVNAEGGICERTVTVRSVFGSPEVVYRSIGRDVLGLITVGTPELTALISADRIPTLTPEGTSSVIAVRTGPVVLGAPESVLAVNTASYLLRRNVIRSGGSLGVVVDDSADGQDALAGLRWWAPRHQVQLREYAPGQRPDAGVPAVYAAGSADQVTELLRQTANGGPAAVTSTAAAATLAGVNTAGGPVIATSLDAFQLGALPQEQLDRLLVATVTPAATAEHPGANAVTAAFRDAFGTERPLGARTLEGYATGQFWGRTLTAMCTEQNLTRSAATRILASQSAASPDSLYGPTDSAAQLNQGQPASRVSAVSVADPRAASGLRALTLLESAPDIAALRIG</sequence>
<evidence type="ECO:0000256" key="4">
    <source>
        <dbReference type="SAM" id="SignalP"/>
    </source>
</evidence>
<comment type="caution">
    <text evidence="6">The sequence shown here is derived from an EMBL/GenBank/DDBJ whole genome shotgun (WGS) entry which is preliminary data.</text>
</comment>
<dbReference type="RefSeq" id="WP_171199109.1">
    <property type="nucleotide sequence ID" value="NZ_JABEND010000003.1"/>
</dbReference>
<feature type="compositionally biased region" description="Polar residues" evidence="3">
    <location>
        <begin position="55"/>
        <end position="64"/>
    </location>
</feature>
<keyword evidence="2 4" id="KW-0732">Signal</keyword>
<evidence type="ECO:0000256" key="2">
    <source>
        <dbReference type="ARBA" id="ARBA00022729"/>
    </source>
</evidence>
<feature type="chain" id="PRO_5039400891" evidence="4">
    <location>
        <begin position="24"/>
        <end position="472"/>
    </location>
</feature>
<dbReference type="InterPro" id="IPR028082">
    <property type="entry name" value="Peripla_BP_I"/>
</dbReference>
<dbReference type="AlphaFoldDB" id="A0A849A301"/>
<dbReference type="InterPro" id="IPR028081">
    <property type="entry name" value="Leu-bd"/>
</dbReference>
<dbReference type="EMBL" id="JABEND010000003">
    <property type="protein sequence ID" value="NNG35414.1"/>
    <property type="molecule type" value="Genomic_DNA"/>
</dbReference>
<feature type="signal peptide" evidence="4">
    <location>
        <begin position="1"/>
        <end position="23"/>
    </location>
</feature>
<comment type="similarity">
    <text evidence="1">Belongs to the leucine-binding protein family.</text>
</comment>
<name>A0A849A301_9ACTN</name>
<proteinExistence type="inferred from homology"/>
<dbReference type="Proteomes" id="UP000562984">
    <property type="component" value="Unassembled WGS sequence"/>
</dbReference>
<gene>
    <name evidence="6" type="ORF">HKD39_06760</name>
</gene>
<evidence type="ECO:0000259" key="5">
    <source>
        <dbReference type="Pfam" id="PF13458"/>
    </source>
</evidence>
<feature type="compositionally biased region" description="Polar residues" evidence="3">
    <location>
        <begin position="39"/>
        <end position="48"/>
    </location>
</feature>
<feature type="compositionally biased region" description="Low complexity" evidence="3">
    <location>
        <begin position="71"/>
        <end position="93"/>
    </location>
</feature>
<dbReference type="SUPFAM" id="SSF53822">
    <property type="entry name" value="Periplasmic binding protein-like I"/>
    <property type="match status" value="1"/>
</dbReference>
<dbReference type="Pfam" id="PF13458">
    <property type="entry name" value="Peripla_BP_6"/>
    <property type="match status" value="1"/>
</dbReference>
<reference evidence="6 7" key="1">
    <citation type="submission" date="2020-05" db="EMBL/GenBank/DDBJ databases">
        <title>Nakamurella sp. DB0629 isolated from air conditioner.</title>
        <authorList>
            <person name="Kim D.H."/>
            <person name="Kim D.-U."/>
        </authorList>
    </citation>
    <scope>NUCLEOTIDE SEQUENCE [LARGE SCALE GENOMIC DNA]</scope>
    <source>
        <strain evidence="6 7">DB0629</strain>
    </source>
</reference>
<evidence type="ECO:0000256" key="1">
    <source>
        <dbReference type="ARBA" id="ARBA00010062"/>
    </source>
</evidence>
<evidence type="ECO:0000256" key="3">
    <source>
        <dbReference type="SAM" id="MobiDB-lite"/>
    </source>
</evidence>
<feature type="region of interest" description="Disordered" evidence="3">
    <location>
        <begin position="416"/>
        <end position="435"/>
    </location>
</feature>
<feature type="region of interest" description="Disordered" evidence="3">
    <location>
        <begin position="30"/>
        <end position="101"/>
    </location>
</feature>
<feature type="domain" description="Leucine-binding protein" evidence="5">
    <location>
        <begin position="178"/>
        <end position="439"/>
    </location>
</feature>
<accession>A0A849A301</accession>